<dbReference type="Proteomes" id="UP000177130">
    <property type="component" value="Unassembled WGS sequence"/>
</dbReference>
<organism evidence="1 2">
    <name type="scientific">Candidatus Taylorbacteria bacterium RIFCSPHIGHO2_02_FULL_43_32b</name>
    <dbReference type="NCBI Taxonomy" id="1802306"/>
    <lineage>
        <taxon>Bacteria</taxon>
        <taxon>Candidatus Tayloriibacteriota</taxon>
    </lineage>
</organism>
<proteinExistence type="predicted"/>
<dbReference type="EMBL" id="MHRK01000051">
    <property type="protein sequence ID" value="OHA22600.1"/>
    <property type="molecule type" value="Genomic_DNA"/>
</dbReference>
<comment type="caution">
    <text evidence="1">The sequence shown here is derived from an EMBL/GenBank/DDBJ whole genome shotgun (WGS) entry which is preliminary data.</text>
</comment>
<protein>
    <submittedName>
        <fullName evidence="1">Uncharacterized protein</fullName>
    </submittedName>
</protein>
<evidence type="ECO:0000313" key="2">
    <source>
        <dbReference type="Proteomes" id="UP000177130"/>
    </source>
</evidence>
<sequence length="157" mass="18062">MEVDPAHFQKRKKAAEETYARQKSVYCPYFATEVVLNSDGFHHLQFSARRERSKPEQLLKFRLLPLALQVIRKSGTVQEYRTTMLPVGKKSAVDGSVRMKQVEYWGLAAIMGEKPVKIRVILRRIGDGNTTFWSVMPDSKIKNGQQKLYGENIEDET</sequence>
<name>A0A1G2MFB7_9BACT</name>
<dbReference type="AlphaFoldDB" id="A0A1G2MFB7"/>
<evidence type="ECO:0000313" key="1">
    <source>
        <dbReference type="EMBL" id="OHA22600.1"/>
    </source>
</evidence>
<accession>A0A1G2MFB7</accession>
<reference evidence="1 2" key="1">
    <citation type="journal article" date="2016" name="Nat. Commun.">
        <title>Thousands of microbial genomes shed light on interconnected biogeochemical processes in an aquifer system.</title>
        <authorList>
            <person name="Anantharaman K."/>
            <person name="Brown C.T."/>
            <person name="Hug L.A."/>
            <person name="Sharon I."/>
            <person name="Castelle C.J."/>
            <person name="Probst A.J."/>
            <person name="Thomas B.C."/>
            <person name="Singh A."/>
            <person name="Wilkins M.J."/>
            <person name="Karaoz U."/>
            <person name="Brodie E.L."/>
            <person name="Williams K.H."/>
            <person name="Hubbard S.S."/>
            <person name="Banfield J.F."/>
        </authorList>
    </citation>
    <scope>NUCLEOTIDE SEQUENCE [LARGE SCALE GENOMIC DNA]</scope>
</reference>
<gene>
    <name evidence="1" type="ORF">A3C72_00675</name>
</gene>